<gene>
    <name evidence="2" type="ORF">NUU61_006866</name>
</gene>
<feature type="compositionally biased region" description="Acidic residues" evidence="1">
    <location>
        <begin position="311"/>
        <end position="324"/>
    </location>
</feature>
<protein>
    <submittedName>
        <fullName evidence="2">Uncharacterized protein</fullName>
    </submittedName>
</protein>
<dbReference type="Proteomes" id="UP001141434">
    <property type="component" value="Unassembled WGS sequence"/>
</dbReference>
<feature type="region of interest" description="Disordered" evidence="1">
    <location>
        <begin position="244"/>
        <end position="337"/>
    </location>
</feature>
<name>A0A9W9K466_9EURO</name>
<feature type="compositionally biased region" description="Low complexity" evidence="1">
    <location>
        <begin position="325"/>
        <end position="337"/>
    </location>
</feature>
<reference evidence="2" key="1">
    <citation type="submission" date="2022-11" db="EMBL/GenBank/DDBJ databases">
        <authorList>
            <person name="Petersen C."/>
        </authorList>
    </citation>
    <scope>NUCLEOTIDE SEQUENCE</scope>
    <source>
        <strain evidence="2">IBT 34128</strain>
    </source>
</reference>
<dbReference type="EMBL" id="JAPMSZ010000009">
    <property type="protein sequence ID" value="KAJ5091996.1"/>
    <property type="molecule type" value="Genomic_DNA"/>
</dbReference>
<proteinExistence type="predicted"/>
<dbReference type="AlphaFoldDB" id="A0A9W9K466"/>
<evidence type="ECO:0000313" key="3">
    <source>
        <dbReference type="Proteomes" id="UP001141434"/>
    </source>
</evidence>
<evidence type="ECO:0000313" key="2">
    <source>
        <dbReference type="EMBL" id="KAJ5091996.1"/>
    </source>
</evidence>
<comment type="caution">
    <text evidence="2">The sequence shown here is derived from an EMBL/GenBank/DDBJ whole genome shotgun (WGS) entry which is preliminary data.</text>
</comment>
<sequence length="337" mass="37165">MVCKARDVDVQKATNLVYKKTYKEWRLHDLQLQRRVLAAPPRKRQYRSNTTGPQKRAKHAKDIIPDACDPKNNTARGLDLEEGQLEEDPEYCAIGRVSQKTIREKMLKDLIYPGPKDIDVTYLRHMQEIVDFDSSQSGVLGVISRCRVPFNAMKDNPLVGRVLRTNLTTEVLDAVSNLLHNTSEEVKDIFLLIKQLAAQLAEKNVCRTLGSLADYFVNGTKARYGVIDPIDQIEADKVADKVAEYETDSNDNDSNASGSTTDTKEQATTDADAGKPVTDSTEPGVNPSTTTTNTGTQNDDAKAKATITATEDTEIPIDDADDSDLATLTLSAADYDP</sequence>
<keyword evidence="3" id="KW-1185">Reference proteome</keyword>
<reference evidence="2" key="2">
    <citation type="journal article" date="2023" name="IMA Fungus">
        <title>Comparative genomic study of the Penicillium genus elucidates a diverse pangenome and 15 lateral gene transfer events.</title>
        <authorList>
            <person name="Petersen C."/>
            <person name="Sorensen T."/>
            <person name="Nielsen M.R."/>
            <person name="Sondergaard T.E."/>
            <person name="Sorensen J.L."/>
            <person name="Fitzpatrick D.A."/>
            <person name="Frisvad J.C."/>
            <person name="Nielsen K.L."/>
        </authorList>
    </citation>
    <scope>NUCLEOTIDE SEQUENCE</scope>
    <source>
        <strain evidence="2">IBT 34128</strain>
    </source>
</reference>
<accession>A0A9W9K466</accession>
<organism evidence="2 3">
    <name type="scientific">Penicillium alfredii</name>
    <dbReference type="NCBI Taxonomy" id="1506179"/>
    <lineage>
        <taxon>Eukaryota</taxon>
        <taxon>Fungi</taxon>
        <taxon>Dikarya</taxon>
        <taxon>Ascomycota</taxon>
        <taxon>Pezizomycotina</taxon>
        <taxon>Eurotiomycetes</taxon>
        <taxon>Eurotiomycetidae</taxon>
        <taxon>Eurotiales</taxon>
        <taxon>Aspergillaceae</taxon>
        <taxon>Penicillium</taxon>
    </lineage>
</organism>
<dbReference type="GeneID" id="81396562"/>
<feature type="region of interest" description="Disordered" evidence="1">
    <location>
        <begin position="41"/>
        <end position="68"/>
    </location>
</feature>
<dbReference type="RefSeq" id="XP_056510193.1">
    <property type="nucleotide sequence ID" value="XM_056657393.1"/>
</dbReference>
<feature type="compositionally biased region" description="Polar residues" evidence="1">
    <location>
        <begin position="278"/>
        <end position="288"/>
    </location>
</feature>
<feature type="compositionally biased region" description="Low complexity" evidence="1">
    <location>
        <begin position="252"/>
        <end position="261"/>
    </location>
</feature>
<evidence type="ECO:0000256" key="1">
    <source>
        <dbReference type="SAM" id="MobiDB-lite"/>
    </source>
</evidence>